<reference evidence="1" key="1">
    <citation type="submission" date="2022-01" db="EMBL/GenBank/DDBJ databases">
        <authorList>
            <person name="King R."/>
        </authorList>
    </citation>
    <scope>NUCLEOTIDE SEQUENCE</scope>
</reference>
<protein>
    <submittedName>
        <fullName evidence="1">Uncharacterized protein</fullName>
    </submittedName>
</protein>
<evidence type="ECO:0000313" key="1">
    <source>
        <dbReference type="EMBL" id="CAH1398910.1"/>
    </source>
</evidence>
<keyword evidence="2" id="KW-1185">Reference proteome</keyword>
<organism evidence="1 2">
    <name type="scientific">Nezara viridula</name>
    <name type="common">Southern green stink bug</name>
    <name type="synonym">Cimex viridulus</name>
    <dbReference type="NCBI Taxonomy" id="85310"/>
    <lineage>
        <taxon>Eukaryota</taxon>
        <taxon>Metazoa</taxon>
        <taxon>Ecdysozoa</taxon>
        <taxon>Arthropoda</taxon>
        <taxon>Hexapoda</taxon>
        <taxon>Insecta</taxon>
        <taxon>Pterygota</taxon>
        <taxon>Neoptera</taxon>
        <taxon>Paraneoptera</taxon>
        <taxon>Hemiptera</taxon>
        <taxon>Heteroptera</taxon>
        <taxon>Panheteroptera</taxon>
        <taxon>Pentatomomorpha</taxon>
        <taxon>Pentatomoidea</taxon>
        <taxon>Pentatomidae</taxon>
        <taxon>Pentatominae</taxon>
        <taxon>Nezara</taxon>
    </lineage>
</organism>
<dbReference type="Proteomes" id="UP001152798">
    <property type="component" value="Chromosome 4"/>
</dbReference>
<name>A0A9P0HAZ9_NEZVI</name>
<gene>
    <name evidence="1" type="ORF">NEZAVI_LOCUS8468</name>
</gene>
<dbReference type="AlphaFoldDB" id="A0A9P0HAZ9"/>
<accession>A0A9P0HAZ9</accession>
<dbReference type="EMBL" id="OV725080">
    <property type="protein sequence ID" value="CAH1398910.1"/>
    <property type="molecule type" value="Genomic_DNA"/>
</dbReference>
<evidence type="ECO:0000313" key="2">
    <source>
        <dbReference type="Proteomes" id="UP001152798"/>
    </source>
</evidence>
<proteinExistence type="predicted"/>
<sequence>MNSCLRFISSLLSPDNISLDLFYSKRSTTNTLPTSTVSYSSNL</sequence>